<evidence type="ECO:0000313" key="2">
    <source>
        <dbReference type="Proteomes" id="UP001610063"/>
    </source>
</evidence>
<organism evidence="1 2">
    <name type="scientific">Marinoscillum luteum</name>
    <dbReference type="NCBI Taxonomy" id="861051"/>
    <lineage>
        <taxon>Bacteria</taxon>
        <taxon>Pseudomonadati</taxon>
        <taxon>Bacteroidota</taxon>
        <taxon>Cytophagia</taxon>
        <taxon>Cytophagales</taxon>
        <taxon>Reichenbachiellaceae</taxon>
        <taxon>Marinoscillum</taxon>
    </lineage>
</organism>
<protein>
    <submittedName>
        <fullName evidence="1">WD40/YVTN/BNR-like repeat-containing protein</fullName>
    </submittedName>
</protein>
<proteinExistence type="predicted"/>
<evidence type="ECO:0000313" key="1">
    <source>
        <dbReference type="EMBL" id="MFH6985329.1"/>
    </source>
</evidence>
<dbReference type="SUPFAM" id="SSF110296">
    <property type="entry name" value="Oligoxyloglucan reducing end-specific cellobiohydrolase"/>
    <property type="match status" value="1"/>
</dbReference>
<dbReference type="EMBL" id="JBIPKE010000019">
    <property type="protein sequence ID" value="MFH6985329.1"/>
    <property type="molecule type" value="Genomic_DNA"/>
</dbReference>
<dbReference type="PROSITE" id="PS51257">
    <property type="entry name" value="PROKAR_LIPOPROTEIN"/>
    <property type="match status" value="1"/>
</dbReference>
<dbReference type="InterPro" id="IPR015943">
    <property type="entry name" value="WD40/YVTN_repeat-like_dom_sf"/>
</dbReference>
<dbReference type="Gene3D" id="2.130.10.10">
    <property type="entry name" value="YVTN repeat-like/Quinoprotein amine dehydrogenase"/>
    <property type="match status" value="1"/>
</dbReference>
<name>A0ABW7NF01_9BACT</name>
<dbReference type="RefSeq" id="WP_395418806.1">
    <property type="nucleotide sequence ID" value="NZ_JBIPKE010000019.1"/>
</dbReference>
<dbReference type="PANTHER" id="PTHR47199">
    <property type="entry name" value="PHOTOSYSTEM II STABILITY/ASSEMBLY FACTOR HCF136, CHLOROPLASTIC"/>
    <property type="match status" value="1"/>
</dbReference>
<dbReference type="CDD" id="cd15482">
    <property type="entry name" value="Sialidase_non-viral"/>
    <property type="match status" value="1"/>
</dbReference>
<accession>A0ABW7NF01</accession>
<comment type="caution">
    <text evidence="1">The sequence shown here is derived from an EMBL/GenBank/DDBJ whole genome shotgun (WGS) entry which is preliminary data.</text>
</comment>
<keyword evidence="2" id="KW-1185">Reference proteome</keyword>
<reference evidence="1 2" key="1">
    <citation type="journal article" date="2013" name="Int. J. Syst. Evol. Microbiol.">
        <title>Marinoscillum luteum sp. nov., isolated from marine sediment.</title>
        <authorList>
            <person name="Cha I.T."/>
            <person name="Park S.J."/>
            <person name="Kim S.J."/>
            <person name="Kim J.G."/>
            <person name="Jung M.Y."/>
            <person name="Shin K.S."/>
            <person name="Kwon K.K."/>
            <person name="Yang S.H."/>
            <person name="Seo Y.S."/>
            <person name="Rhee S.K."/>
        </authorList>
    </citation>
    <scope>NUCLEOTIDE SEQUENCE [LARGE SCALE GENOMIC DNA]</scope>
    <source>
        <strain evidence="1 2">KCTC 23939</strain>
    </source>
</reference>
<dbReference type="Proteomes" id="UP001610063">
    <property type="component" value="Unassembled WGS sequence"/>
</dbReference>
<sequence>MQVSKSLGIIFLLLAMGCTPNTPIVKKAHLLSPTKSLLQAISIVDENTAWVSGHRATFLRTVNGGSDWSAFSYEPIDSLQFRDLHAFNSEEIILMSAGPGNLSRIFRFSLQAGFEETYVMPYEQGFLNTIEFWDDERGLAFGDSFNGELFVLKTADGGRSWTRIDPNQLPPAGEGEGGFAASGTCITSRPGGKAWIGTGAGGNTRVLFTSDYGDSWETYEVPLVKGSSAGITSIRMSDDQIGLIVGGDLAITDQYTDNIALTNNGGQTWQLTTSPVTKGAFYGSDLMSWENASILIASGPNGIDYSTDLGQTYINLDTGNYWAVDLHLSGFGLATGTDGKILKLTVQ</sequence>
<gene>
    <name evidence="1" type="ORF">ACHKAR_17885</name>
</gene>
<dbReference type="PANTHER" id="PTHR47199:SF2">
    <property type="entry name" value="PHOTOSYSTEM II STABILITY_ASSEMBLY FACTOR HCF136, CHLOROPLASTIC"/>
    <property type="match status" value="1"/>
</dbReference>